<evidence type="ECO:0000313" key="2">
    <source>
        <dbReference type="EMBL" id="NNU15785.1"/>
    </source>
</evidence>
<dbReference type="Pfam" id="PF18546">
    <property type="entry name" value="MetOD1"/>
    <property type="match status" value="1"/>
</dbReference>
<gene>
    <name evidence="2" type="ORF">HK107_05555</name>
</gene>
<reference evidence="2 3" key="1">
    <citation type="submission" date="2020-05" db="EMBL/GenBank/DDBJ databases">
        <title>Parvularcula mediterraneae sp. nov., isolated from polypropylene straw from shallow seawater of the seashore of Laganas in Zakynthos island, Greece.</title>
        <authorList>
            <person name="Szabo I."/>
            <person name="Al-Omari J."/>
            <person name="Rado J."/>
            <person name="Szerdahelyi G.S."/>
        </authorList>
    </citation>
    <scope>NUCLEOTIDE SEQUENCE [LARGE SCALE GENOMIC DNA]</scope>
    <source>
        <strain evidence="2 3">ZS-1/3</strain>
    </source>
</reference>
<dbReference type="AlphaFoldDB" id="A0A7Y3W4I3"/>
<dbReference type="InterPro" id="IPR041359">
    <property type="entry name" value="MetOD1"/>
</dbReference>
<name>A0A7Y3W4I3_9PROT</name>
<dbReference type="Proteomes" id="UP000536835">
    <property type="component" value="Unassembled WGS sequence"/>
</dbReference>
<comment type="caution">
    <text evidence="2">The sequence shown here is derived from an EMBL/GenBank/DDBJ whole genome shotgun (WGS) entry which is preliminary data.</text>
</comment>
<sequence length="179" mass="19881">MSATAIRDETSFADLPIERDRDQFLRELIRELSGVLERTVGLEDAEGFIAMVGDRLGHVMNDEYKAALGKETLSRREIAKALVDLKDRIKGGFSVERIEGDAIVLVNDRCPFGRYVHDRPSLCMMTSNVFGRIAAENESFAEVTITEAIARGDSRCRVVVSFGTSAEGNHESRSYYAAD</sequence>
<accession>A0A7Y3W4I3</accession>
<protein>
    <submittedName>
        <fullName evidence="2">Transcriptional regulator</fullName>
    </submittedName>
</protein>
<proteinExistence type="predicted"/>
<dbReference type="EMBL" id="JABFCX010000002">
    <property type="protein sequence ID" value="NNU15785.1"/>
    <property type="molecule type" value="Genomic_DNA"/>
</dbReference>
<organism evidence="2 3">
    <name type="scientific">Parvularcula mediterranea</name>
    <dbReference type="NCBI Taxonomy" id="2732508"/>
    <lineage>
        <taxon>Bacteria</taxon>
        <taxon>Pseudomonadati</taxon>
        <taxon>Pseudomonadota</taxon>
        <taxon>Alphaproteobacteria</taxon>
        <taxon>Parvularculales</taxon>
        <taxon>Parvularculaceae</taxon>
        <taxon>Parvularcula</taxon>
    </lineage>
</organism>
<dbReference type="RefSeq" id="WP_173197486.1">
    <property type="nucleotide sequence ID" value="NZ_JABFCX010000002.1"/>
</dbReference>
<feature type="domain" description="Metanogen output" evidence="1">
    <location>
        <begin position="29"/>
        <end position="159"/>
    </location>
</feature>
<keyword evidence="3" id="KW-1185">Reference proteome</keyword>
<evidence type="ECO:0000313" key="3">
    <source>
        <dbReference type="Proteomes" id="UP000536835"/>
    </source>
</evidence>
<evidence type="ECO:0000259" key="1">
    <source>
        <dbReference type="Pfam" id="PF18546"/>
    </source>
</evidence>